<dbReference type="InterPro" id="IPR023346">
    <property type="entry name" value="Lysozyme-like_dom_sf"/>
</dbReference>
<feature type="chain" id="PRO_5016051390" description="Transglycosylase SLT domain-containing protein" evidence="1">
    <location>
        <begin position="27"/>
        <end position="173"/>
    </location>
</feature>
<evidence type="ECO:0000313" key="4">
    <source>
        <dbReference type="Proteomes" id="UP000248724"/>
    </source>
</evidence>
<dbReference type="AlphaFoldDB" id="A0A2W5Z1E9"/>
<dbReference type="EMBL" id="QHBU01000275">
    <property type="protein sequence ID" value="PZR77957.1"/>
    <property type="molecule type" value="Genomic_DNA"/>
</dbReference>
<sequence>MVLGMTTLIISPVLALTLVSATQPVAGTQATTVSHIQARTFAVAKPDLRDAAPATPVATLAPAPPAPAATKPAPKKVPFYAAPAADPNSVIGIIEAAAARWGVSGGWMVKIARCESGLRTNAYNPGGPYIGLFQFLMSTFTHNGGTNIYDAADQSNITAKMLAHGQAHQWSCA</sequence>
<feature type="domain" description="Transglycosylase SLT" evidence="2">
    <location>
        <begin position="94"/>
        <end position="163"/>
    </location>
</feature>
<dbReference type="SUPFAM" id="SSF53955">
    <property type="entry name" value="Lysozyme-like"/>
    <property type="match status" value="1"/>
</dbReference>
<reference evidence="3 4" key="1">
    <citation type="journal article" date="2017" name="Nature">
        <title>Atmospheric trace gases support primary production in Antarctic desert surface soil.</title>
        <authorList>
            <person name="Ji M."/>
            <person name="Greening C."/>
            <person name="Vanwonterghem I."/>
            <person name="Carere C.R."/>
            <person name="Bay S.K."/>
            <person name="Steen J.A."/>
            <person name="Montgomery K."/>
            <person name="Lines T."/>
            <person name="Beardall J."/>
            <person name="van Dorst J."/>
            <person name="Snape I."/>
            <person name="Stott M.B."/>
            <person name="Hugenholtz P."/>
            <person name="Ferrari B.C."/>
        </authorList>
    </citation>
    <scope>NUCLEOTIDE SEQUENCE [LARGE SCALE GENOMIC DNA]</scope>
    <source>
        <strain evidence="3">RRmetagenome_bin12</strain>
    </source>
</reference>
<accession>A0A2W5Z1E9</accession>
<organism evidence="3 4">
    <name type="scientific">Candidatus Aeolococcus gillhamiae</name>
    <dbReference type="NCBI Taxonomy" id="3127015"/>
    <lineage>
        <taxon>Bacteria</taxon>
        <taxon>Bacillati</taxon>
        <taxon>Candidatus Dormiibacterota</taxon>
        <taxon>Candidatus Dormibacteria</taxon>
        <taxon>Candidatus Aeolococcales</taxon>
        <taxon>Candidatus Aeolococcaceae</taxon>
        <taxon>Candidatus Aeolococcus</taxon>
    </lineage>
</organism>
<name>A0A2W5Z1E9_9BACT</name>
<evidence type="ECO:0000259" key="2">
    <source>
        <dbReference type="Pfam" id="PF01464"/>
    </source>
</evidence>
<dbReference type="InterPro" id="IPR008258">
    <property type="entry name" value="Transglycosylase_SLT_dom_1"/>
</dbReference>
<protein>
    <recommendedName>
        <fullName evidence="2">Transglycosylase SLT domain-containing protein</fullName>
    </recommendedName>
</protein>
<proteinExistence type="predicted"/>
<keyword evidence="1" id="KW-0732">Signal</keyword>
<comment type="caution">
    <text evidence="3">The sequence shown here is derived from an EMBL/GenBank/DDBJ whole genome shotgun (WGS) entry which is preliminary data.</text>
</comment>
<dbReference type="Proteomes" id="UP000248724">
    <property type="component" value="Unassembled WGS sequence"/>
</dbReference>
<evidence type="ECO:0000256" key="1">
    <source>
        <dbReference type="SAM" id="SignalP"/>
    </source>
</evidence>
<evidence type="ECO:0000313" key="3">
    <source>
        <dbReference type="EMBL" id="PZR77957.1"/>
    </source>
</evidence>
<dbReference type="Gene3D" id="1.10.530.10">
    <property type="match status" value="1"/>
</dbReference>
<gene>
    <name evidence="3" type="ORF">DLM65_14335</name>
</gene>
<feature type="signal peptide" evidence="1">
    <location>
        <begin position="1"/>
        <end position="26"/>
    </location>
</feature>
<dbReference type="Pfam" id="PF01464">
    <property type="entry name" value="SLT"/>
    <property type="match status" value="1"/>
</dbReference>